<sequence length="150" mass="17167">MSKPAVIVDLDGTLAQFDPIVVHDWVLTENKHWDKFFEYMENAPIISDIFRLVCILKESGQQILICSGRPETHRAESLDWLIANNVPHDAIYLRPDNSDHLLDEDVKRALFEKIQSDGFAPWLVLDDRSSVVAEWRKLGMTCLQCAPGDF</sequence>
<dbReference type="Gene3D" id="3.40.50.1000">
    <property type="entry name" value="HAD superfamily/HAD-like"/>
    <property type="match status" value="1"/>
</dbReference>
<dbReference type="Pfam" id="PF25109">
    <property type="entry name" value="HAD_PNKP"/>
    <property type="match status" value="1"/>
</dbReference>
<dbReference type="Proteomes" id="UP001595617">
    <property type="component" value="Unassembled WGS sequence"/>
</dbReference>
<dbReference type="SUPFAM" id="SSF56784">
    <property type="entry name" value="HAD-like"/>
    <property type="match status" value="1"/>
</dbReference>
<keyword evidence="3" id="KW-1185">Reference proteome</keyword>
<dbReference type="EMBL" id="JBHRYR010000002">
    <property type="protein sequence ID" value="MFC3852018.1"/>
    <property type="molecule type" value="Genomic_DNA"/>
</dbReference>
<organism evidence="2 3">
    <name type="scientific">Saccharospirillum mangrovi</name>
    <dbReference type="NCBI Taxonomy" id="2161747"/>
    <lineage>
        <taxon>Bacteria</taxon>
        <taxon>Pseudomonadati</taxon>
        <taxon>Pseudomonadota</taxon>
        <taxon>Gammaproteobacteria</taxon>
        <taxon>Oceanospirillales</taxon>
        <taxon>Saccharospirillaceae</taxon>
        <taxon>Saccharospirillum</taxon>
    </lineage>
</organism>
<feature type="domain" description="Polynucleotide kinase PNKP phosphatase" evidence="1">
    <location>
        <begin position="4"/>
        <end position="150"/>
    </location>
</feature>
<evidence type="ECO:0000313" key="3">
    <source>
        <dbReference type="Proteomes" id="UP001595617"/>
    </source>
</evidence>
<evidence type="ECO:0000313" key="2">
    <source>
        <dbReference type="EMBL" id="MFC3852018.1"/>
    </source>
</evidence>
<proteinExistence type="predicted"/>
<dbReference type="InterPro" id="IPR036412">
    <property type="entry name" value="HAD-like_sf"/>
</dbReference>
<evidence type="ECO:0000259" key="1">
    <source>
        <dbReference type="Pfam" id="PF25109"/>
    </source>
</evidence>
<name>A0ABV7ZTY6_9GAMM</name>
<gene>
    <name evidence="2" type="ORF">ACFOOG_04140</name>
</gene>
<dbReference type="InterPro" id="IPR023214">
    <property type="entry name" value="HAD_sf"/>
</dbReference>
<comment type="caution">
    <text evidence="2">The sequence shown here is derived from an EMBL/GenBank/DDBJ whole genome shotgun (WGS) entry which is preliminary data.</text>
</comment>
<dbReference type="InterPro" id="IPR056782">
    <property type="entry name" value="HAD_PNKP"/>
</dbReference>
<protein>
    <submittedName>
        <fullName evidence="2">HAD family acid phosphatase</fullName>
    </submittedName>
</protein>
<dbReference type="RefSeq" id="WP_380693675.1">
    <property type="nucleotide sequence ID" value="NZ_JBHRYR010000002.1"/>
</dbReference>
<accession>A0ABV7ZTY6</accession>
<reference evidence="3" key="1">
    <citation type="journal article" date="2019" name="Int. J. Syst. Evol. Microbiol.">
        <title>The Global Catalogue of Microorganisms (GCM) 10K type strain sequencing project: providing services to taxonomists for standard genome sequencing and annotation.</title>
        <authorList>
            <consortium name="The Broad Institute Genomics Platform"/>
            <consortium name="The Broad Institute Genome Sequencing Center for Infectious Disease"/>
            <person name="Wu L."/>
            <person name="Ma J."/>
        </authorList>
    </citation>
    <scope>NUCLEOTIDE SEQUENCE [LARGE SCALE GENOMIC DNA]</scope>
    <source>
        <strain evidence="3">IBRC 10765</strain>
    </source>
</reference>